<organism evidence="1 2">
    <name type="scientific">Amborella trichopoda</name>
    <dbReference type="NCBI Taxonomy" id="13333"/>
    <lineage>
        <taxon>Eukaryota</taxon>
        <taxon>Viridiplantae</taxon>
        <taxon>Streptophyta</taxon>
        <taxon>Embryophyta</taxon>
        <taxon>Tracheophyta</taxon>
        <taxon>Spermatophyta</taxon>
        <taxon>Magnoliopsida</taxon>
        <taxon>Amborellales</taxon>
        <taxon>Amborellaceae</taxon>
        <taxon>Amborella</taxon>
    </lineage>
</organism>
<reference evidence="2" key="1">
    <citation type="journal article" date="2013" name="Science">
        <title>The Amborella genome and the evolution of flowering plants.</title>
        <authorList>
            <consortium name="Amborella Genome Project"/>
        </authorList>
    </citation>
    <scope>NUCLEOTIDE SEQUENCE [LARGE SCALE GENOMIC DNA]</scope>
</reference>
<dbReference type="AlphaFoldDB" id="U5CY88"/>
<evidence type="ECO:0000313" key="2">
    <source>
        <dbReference type="Proteomes" id="UP000017836"/>
    </source>
</evidence>
<proteinExistence type="predicted"/>
<sequence length="87" mass="9791">MEEKPLAEHSRRIRGKMEGSYEFSSKGWLEAGAENNRLHQAWLEPGPSLDFIAKPGLSLVRGANRLREQAQTPADWCGSLTIPPFDR</sequence>
<name>U5CY88_AMBTC</name>
<dbReference type="Proteomes" id="UP000017836">
    <property type="component" value="Unassembled WGS sequence"/>
</dbReference>
<dbReference type="Gramene" id="ERN18311">
    <property type="protein sequence ID" value="ERN18311"/>
    <property type="gene ID" value="AMTR_s00055p00183150"/>
</dbReference>
<gene>
    <name evidence="1" type="ORF">AMTR_s00055p00183150</name>
</gene>
<protein>
    <submittedName>
        <fullName evidence="1">Uncharacterized protein</fullName>
    </submittedName>
</protein>
<accession>U5CY88</accession>
<keyword evidence="2" id="KW-1185">Reference proteome</keyword>
<dbReference type="HOGENOM" id="CLU_2486347_0_0_1"/>
<dbReference type="EMBL" id="KI392237">
    <property type="protein sequence ID" value="ERN18311.1"/>
    <property type="molecule type" value="Genomic_DNA"/>
</dbReference>
<evidence type="ECO:0000313" key="1">
    <source>
        <dbReference type="EMBL" id="ERN18311.1"/>
    </source>
</evidence>